<comment type="subcellular location">
    <subcellularLocation>
        <location evidence="1">Membrane</location>
    </subcellularLocation>
</comment>
<sequence length="86" mass="9462">MGFSLYNILKFGVLIFNALAILHDKRVLAPMGFSRVASAEPVEADDSGPNWKRQVGELLAYARLFQWPLVIANVTIITLELLFGGG</sequence>
<feature type="signal peptide" evidence="8">
    <location>
        <begin position="1"/>
        <end position="20"/>
    </location>
</feature>
<dbReference type="EMBL" id="VLTO01000011">
    <property type="protein sequence ID" value="KAA0175885.1"/>
    <property type="molecule type" value="Genomic_DNA"/>
</dbReference>
<dbReference type="GO" id="GO:0015031">
    <property type="term" value="P:protein transport"/>
    <property type="evidence" value="ECO:0007669"/>
    <property type="project" value="UniProtKB-KW"/>
</dbReference>
<dbReference type="EMBL" id="VLTM01000018">
    <property type="protein sequence ID" value="KAA0164181.1"/>
    <property type="molecule type" value="Genomic_DNA"/>
</dbReference>
<accession>A0A5A8DK04</accession>
<dbReference type="Pfam" id="PF08571">
    <property type="entry name" value="Yos1"/>
    <property type="match status" value="1"/>
</dbReference>
<evidence type="ECO:0000313" key="11">
    <source>
        <dbReference type="EMBL" id="KAA0164181.1"/>
    </source>
</evidence>
<gene>
    <name evidence="12" type="ORF">FNF27_02606</name>
    <name evidence="10" type="ORF">FNF28_05901</name>
    <name evidence="9" type="ORF">FNF29_05214</name>
    <name evidence="11" type="ORF">FNF31_02417</name>
</gene>
<dbReference type="AlphaFoldDB" id="A0A5A8DK04"/>
<evidence type="ECO:0000256" key="1">
    <source>
        <dbReference type="ARBA" id="ARBA00004370"/>
    </source>
</evidence>
<keyword evidence="4" id="KW-0653">Protein transport</keyword>
<evidence type="ECO:0000256" key="3">
    <source>
        <dbReference type="ARBA" id="ARBA00022692"/>
    </source>
</evidence>
<evidence type="ECO:0000313" key="10">
    <source>
        <dbReference type="EMBL" id="KAA0159363.1"/>
    </source>
</evidence>
<comment type="caution">
    <text evidence="11">The sequence shown here is derived from an EMBL/GenBank/DDBJ whole genome shotgun (WGS) entry which is preliminary data.</text>
</comment>
<dbReference type="Proteomes" id="UP000324907">
    <property type="component" value="Unassembled WGS sequence"/>
</dbReference>
<dbReference type="GO" id="GO:0000139">
    <property type="term" value="C:Golgi membrane"/>
    <property type="evidence" value="ECO:0007669"/>
    <property type="project" value="TreeGrafter"/>
</dbReference>
<evidence type="ECO:0000313" key="9">
    <source>
        <dbReference type="EMBL" id="KAA0150639.1"/>
    </source>
</evidence>
<evidence type="ECO:0008006" key="17">
    <source>
        <dbReference type="Google" id="ProtNLM"/>
    </source>
</evidence>
<dbReference type="GO" id="GO:0005789">
    <property type="term" value="C:endoplasmic reticulum membrane"/>
    <property type="evidence" value="ECO:0007669"/>
    <property type="project" value="TreeGrafter"/>
</dbReference>
<keyword evidence="2" id="KW-0813">Transport</keyword>
<evidence type="ECO:0000313" key="13">
    <source>
        <dbReference type="Proteomes" id="UP000322899"/>
    </source>
</evidence>
<protein>
    <recommendedName>
        <fullName evidence="17">Yos1-like protein</fullName>
    </recommendedName>
</protein>
<evidence type="ECO:0000256" key="5">
    <source>
        <dbReference type="ARBA" id="ARBA00022989"/>
    </source>
</evidence>
<dbReference type="Proteomes" id="UP000323011">
    <property type="component" value="Unassembled WGS sequence"/>
</dbReference>
<evidence type="ECO:0000256" key="7">
    <source>
        <dbReference type="ARBA" id="ARBA00024203"/>
    </source>
</evidence>
<dbReference type="GO" id="GO:0006888">
    <property type="term" value="P:endoplasmic reticulum to Golgi vesicle-mediated transport"/>
    <property type="evidence" value="ECO:0007669"/>
    <property type="project" value="TreeGrafter"/>
</dbReference>
<evidence type="ECO:0000313" key="14">
    <source>
        <dbReference type="Proteomes" id="UP000323011"/>
    </source>
</evidence>
<dbReference type="InterPro" id="IPR013880">
    <property type="entry name" value="Yos1"/>
</dbReference>
<keyword evidence="14" id="KW-1185">Reference proteome</keyword>
<organism evidence="11 16">
    <name type="scientific">Cafeteria roenbergensis</name>
    <name type="common">Marine flagellate</name>
    <dbReference type="NCBI Taxonomy" id="33653"/>
    <lineage>
        <taxon>Eukaryota</taxon>
        <taxon>Sar</taxon>
        <taxon>Stramenopiles</taxon>
        <taxon>Bigyra</taxon>
        <taxon>Opalozoa</taxon>
        <taxon>Bicosoecida</taxon>
        <taxon>Cafeteriaceae</taxon>
        <taxon>Cafeteria</taxon>
    </lineage>
</organism>
<evidence type="ECO:0000256" key="8">
    <source>
        <dbReference type="SAM" id="SignalP"/>
    </source>
</evidence>
<evidence type="ECO:0000313" key="12">
    <source>
        <dbReference type="EMBL" id="KAA0175885.1"/>
    </source>
</evidence>
<dbReference type="GO" id="GO:0030134">
    <property type="term" value="C:COPII-coated ER to Golgi transport vesicle"/>
    <property type="evidence" value="ECO:0007669"/>
    <property type="project" value="TreeGrafter"/>
</dbReference>
<evidence type="ECO:0000313" key="16">
    <source>
        <dbReference type="Proteomes" id="UP000325113"/>
    </source>
</evidence>
<evidence type="ECO:0000256" key="2">
    <source>
        <dbReference type="ARBA" id="ARBA00022448"/>
    </source>
</evidence>
<evidence type="ECO:0000256" key="6">
    <source>
        <dbReference type="ARBA" id="ARBA00023136"/>
    </source>
</evidence>
<keyword evidence="5" id="KW-1133">Transmembrane helix</keyword>
<proteinExistence type="inferred from homology"/>
<reference evidence="13 14" key="1">
    <citation type="submission" date="2019-07" db="EMBL/GenBank/DDBJ databases">
        <title>Genomes of Cafeteria roenbergensis.</title>
        <authorList>
            <person name="Fischer M.G."/>
            <person name="Hackl T."/>
            <person name="Roman M."/>
        </authorList>
    </citation>
    <scope>NUCLEOTIDE SEQUENCE [LARGE SCALE GENOMIC DNA]</scope>
    <source>
        <strain evidence="9 14">BVI</strain>
        <strain evidence="11 16">Cflag</strain>
        <strain evidence="12 13">E4-10P</strain>
        <strain evidence="10 15">RCC970-E3</strain>
    </source>
</reference>
<keyword evidence="6" id="KW-0472">Membrane</keyword>
<feature type="chain" id="PRO_5036365955" description="Yos1-like protein" evidence="8">
    <location>
        <begin position="21"/>
        <end position="86"/>
    </location>
</feature>
<name>A0A5A8DK04_CAFRO</name>
<dbReference type="EMBL" id="VLTL01000131">
    <property type="protein sequence ID" value="KAA0159363.1"/>
    <property type="molecule type" value="Genomic_DNA"/>
</dbReference>
<keyword evidence="3" id="KW-0812">Transmembrane</keyword>
<evidence type="ECO:0000256" key="4">
    <source>
        <dbReference type="ARBA" id="ARBA00022927"/>
    </source>
</evidence>
<evidence type="ECO:0000313" key="15">
    <source>
        <dbReference type="Proteomes" id="UP000324907"/>
    </source>
</evidence>
<dbReference type="Proteomes" id="UP000322899">
    <property type="component" value="Unassembled WGS sequence"/>
</dbReference>
<comment type="similarity">
    <text evidence="7">Belongs to the YOS1 family.</text>
</comment>
<keyword evidence="8" id="KW-0732">Signal</keyword>
<dbReference type="OrthoDB" id="15356at2759"/>
<dbReference type="Proteomes" id="UP000325113">
    <property type="component" value="Unassembled WGS sequence"/>
</dbReference>
<dbReference type="EMBL" id="VLTN01000033">
    <property type="protein sequence ID" value="KAA0150639.1"/>
    <property type="molecule type" value="Genomic_DNA"/>
</dbReference>
<dbReference type="PANTHER" id="PTHR15858">
    <property type="entry name" value="IMMEDIATE EARLY RESPONSE 3-INTERACTING PROTEIN 1"/>
    <property type="match status" value="1"/>
</dbReference>
<dbReference type="PANTHER" id="PTHR15858:SF0">
    <property type="entry name" value="IMMEDIATE EARLY RESPONSE 3-INTERACTING PROTEIN 1"/>
    <property type="match status" value="1"/>
</dbReference>